<evidence type="ECO:0000313" key="2">
    <source>
        <dbReference type="EMBL" id="KRY88950.1"/>
    </source>
</evidence>
<evidence type="ECO:0000256" key="1">
    <source>
        <dbReference type="SAM" id="MobiDB-lite"/>
    </source>
</evidence>
<reference evidence="2 3" key="1">
    <citation type="submission" date="2015-01" db="EMBL/GenBank/DDBJ databases">
        <title>Evolution of Trichinella species and genotypes.</title>
        <authorList>
            <person name="Korhonen P.K."/>
            <person name="Edoardo P."/>
            <person name="Giuseppe L.R."/>
            <person name="Gasser R.B."/>
        </authorList>
    </citation>
    <scope>NUCLEOTIDE SEQUENCE [LARGE SCALE GENOMIC DNA]</scope>
    <source>
        <strain evidence="2">ISS470</strain>
    </source>
</reference>
<feature type="compositionally biased region" description="Polar residues" evidence="1">
    <location>
        <begin position="282"/>
        <end position="296"/>
    </location>
</feature>
<organism evidence="2 3">
    <name type="scientific">Trichinella pseudospiralis</name>
    <name type="common">Parasitic roundworm</name>
    <dbReference type="NCBI Taxonomy" id="6337"/>
    <lineage>
        <taxon>Eukaryota</taxon>
        <taxon>Metazoa</taxon>
        <taxon>Ecdysozoa</taxon>
        <taxon>Nematoda</taxon>
        <taxon>Enoplea</taxon>
        <taxon>Dorylaimia</taxon>
        <taxon>Trichinellida</taxon>
        <taxon>Trichinellidae</taxon>
        <taxon>Trichinella</taxon>
    </lineage>
</organism>
<gene>
    <name evidence="2" type="ORF">T4D_15452</name>
</gene>
<evidence type="ECO:0000313" key="3">
    <source>
        <dbReference type="Proteomes" id="UP000054995"/>
    </source>
</evidence>
<dbReference type="Proteomes" id="UP000054995">
    <property type="component" value="Unassembled WGS sequence"/>
</dbReference>
<name>A0A0V1FSB7_TRIPS</name>
<protein>
    <submittedName>
        <fullName evidence="2">Uncharacterized protein</fullName>
    </submittedName>
</protein>
<dbReference type="OrthoDB" id="76676at2759"/>
<feature type="region of interest" description="Disordered" evidence="1">
    <location>
        <begin position="279"/>
        <end position="298"/>
    </location>
</feature>
<keyword evidence="3" id="KW-1185">Reference proteome</keyword>
<proteinExistence type="predicted"/>
<comment type="caution">
    <text evidence="2">The sequence shown here is derived from an EMBL/GenBank/DDBJ whole genome shotgun (WGS) entry which is preliminary data.</text>
</comment>
<accession>A0A0V1FSB7</accession>
<dbReference type="EMBL" id="JYDT01000036">
    <property type="protein sequence ID" value="KRY88950.1"/>
    <property type="molecule type" value="Genomic_DNA"/>
</dbReference>
<sequence length="322" mass="36162">MKNAEMKLRLLAKENIKLDEALNFLEMYLEIHGCNSRDTILRIRPLCYATAVETKGLNPLLWRSILQENSSSNAQGASRVTSDSKTDSSSKCVIYKFNGSNPDSAQIFTILSIIVELSEKSAEQVEADEAQNSEVGKEAGQKVRDRTRQKKFCVKSEAAKEPMARYDDITERKNAFDAYPVGEIYNFVPVADRKAMVELSEKSAEQVEADEAQNSEVGKEAGQKVRDRTRQKKFCVKSEAAKEPMARYDDITERKNAFDAYPVGEIYNFVPVADRKAMVRPQQKQPMGNTNQTEASPWNRMKVIRICADQIVSGSPSPSPID</sequence>
<feature type="region of interest" description="Disordered" evidence="1">
    <location>
        <begin position="206"/>
        <end position="225"/>
    </location>
</feature>
<dbReference type="AlphaFoldDB" id="A0A0V1FSB7"/>